<dbReference type="Proteomes" id="UP000324897">
    <property type="component" value="Chromosome 1"/>
</dbReference>
<dbReference type="Gramene" id="TVU31405">
    <property type="protein sequence ID" value="TVU31405"/>
    <property type="gene ID" value="EJB05_23089"/>
</dbReference>
<keyword evidence="2" id="KW-0472">Membrane</keyword>
<sequence length="242" mass="26914">MEIRGVNKSRSHSSRTKLLCGGWLAATINKQARPRLAEHTKKSTDNETRGERNLKKRSNSSNCKRQGSMDLLEFFSIFCCPGSFYSLAKRLRSMVQLDLSVIGGIFALSNVPRSMMDELTDVCTAGLGADKILYFFCFPALVSVLFQFSITTGTLIIISKKRGIDELLAACRQWCRGAILAVVIVQTIMFLCSFIILFWLALHCWGELKHLDLIIAIAGDVLAVVFTILFCLNCSSTALYGH</sequence>
<feature type="compositionally biased region" description="Basic and acidic residues" evidence="1">
    <location>
        <begin position="35"/>
        <end position="53"/>
    </location>
</feature>
<feature type="transmembrane region" description="Helical" evidence="2">
    <location>
        <begin position="178"/>
        <end position="201"/>
    </location>
</feature>
<dbReference type="AlphaFoldDB" id="A0A5J9V627"/>
<gene>
    <name evidence="3" type="ORF">EJB05_23089</name>
</gene>
<evidence type="ECO:0000313" key="3">
    <source>
        <dbReference type="EMBL" id="TVU31405.1"/>
    </source>
</evidence>
<evidence type="ECO:0000313" key="4">
    <source>
        <dbReference type="Proteomes" id="UP000324897"/>
    </source>
</evidence>
<feature type="transmembrane region" description="Helical" evidence="2">
    <location>
        <begin position="132"/>
        <end position="158"/>
    </location>
</feature>
<protein>
    <submittedName>
        <fullName evidence="3">Uncharacterized protein</fullName>
    </submittedName>
</protein>
<reference evidence="3 4" key="1">
    <citation type="journal article" date="2019" name="Sci. Rep.">
        <title>A high-quality genome of Eragrostis curvula grass provides insights into Poaceae evolution and supports new strategies to enhance forage quality.</title>
        <authorList>
            <person name="Carballo J."/>
            <person name="Santos B.A.C.M."/>
            <person name="Zappacosta D."/>
            <person name="Garbus I."/>
            <person name="Selva J.P."/>
            <person name="Gallo C.A."/>
            <person name="Diaz A."/>
            <person name="Albertini E."/>
            <person name="Caccamo M."/>
            <person name="Echenique V."/>
        </authorList>
    </citation>
    <scope>NUCLEOTIDE SEQUENCE [LARGE SCALE GENOMIC DNA]</scope>
    <source>
        <strain evidence="4">cv. Victoria</strain>
        <tissue evidence="3">Leaf</tissue>
    </source>
</reference>
<keyword evidence="2" id="KW-1133">Transmembrane helix</keyword>
<name>A0A5J9V627_9POAL</name>
<comment type="caution">
    <text evidence="3">The sequence shown here is derived from an EMBL/GenBank/DDBJ whole genome shotgun (WGS) entry which is preliminary data.</text>
</comment>
<dbReference type="EMBL" id="RWGY01000011">
    <property type="protein sequence ID" value="TVU31405.1"/>
    <property type="molecule type" value="Genomic_DNA"/>
</dbReference>
<keyword evidence="4" id="KW-1185">Reference proteome</keyword>
<evidence type="ECO:0000256" key="1">
    <source>
        <dbReference type="SAM" id="MobiDB-lite"/>
    </source>
</evidence>
<feature type="transmembrane region" description="Helical" evidence="2">
    <location>
        <begin position="213"/>
        <end position="232"/>
    </location>
</feature>
<proteinExistence type="predicted"/>
<accession>A0A5J9V627</accession>
<keyword evidence="2" id="KW-0812">Transmembrane</keyword>
<organism evidence="3 4">
    <name type="scientific">Eragrostis curvula</name>
    <name type="common">weeping love grass</name>
    <dbReference type="NCBI Taxonomy" id="38414"/>
    <lineage>
        <taxon>Eukaryota</taxon>
        <taxon>Viridiplantae</taxon>
        <taxon>Streptophyta</taxon>
        <taxon>Embryophyta</taxon>
        <taxon>Tracheophyta</taxon>
        <taxon>Spermatophyta</taxon>
        <taxon>Magnoliopsida</taxon>
        <taxon>Liliopsida</taxon>
        <taxon>Poales</taxon>
        <taxon>Poaceae</taxon>
        <taxon>PACMAD clade</taxon>
        <taxon>Chloridoideae</taxon>
        <taxon>Eragrostideae</taxon>
        <taxon>Eragrostidinae</taxon>
        <taxon>Eragrostis</taxon>
    </lineage>
</organism>
<feature type="region of interest" description="Disordered" evidence="1">
    <location>
        <begin position="34"/>
        <end position="63"/>
    </location>
</feature>
<feature type="transmembrane region" description="Helical" evidence="2">
    <location>
        <begin position="94"/>
        <end position="112"/>
    </location>
</feature>
<evidence type="ECO:0000256" key="2">
    <source>
        <dbReference type="SAM" id="Phobius"/>
    </source>
</evidence>